<dbReference type="Proteomes" id="UP000436911">
    <property type="component" value="Unassembled WGS sequence"/>
</dbReference>
<dbReference type="InterPro" id="IPR029063">
    <property type="entry name" value="SAM-dependent_MTases_sf"/>
</dbReference>
<gene>
    <name evidence="1" type="ORF">DXT89_01480</name>
</gene>
<keyword evidence="1" id="KW-0489">Methyltransferase</keyword>
<comment type="caution">
    <text evidence="1">The sequence shown here is derived from an EMBL/GenBank/DDBJ whole genome shotgun (WGS) entry which is preliminary data.</text>
</comment>
<protein>
    <submittedName>
        <fullName evidence="1">Class I SAM-dependent methyltransferase</fullName>
    </submittedName>
</protein>
<accession>A0A368NYN5</accession>
<evidence type="ECO:0000313" key="2">
    <source>
        <dbReference type="Proteomes" id="UP000436911"/>
    </source>
</evidence>
<keyword evidence="1" id="KW-0808">Transferase</keyword>
<dbReference type="GO" id="GO:0032259">
    <property type="term" value="P:methylation"/>
    <property type="evidence" value="ECO:0007669"/>
    <property type="project" value="UniProtKB-KW"/>
</dbReference>
<evidence type="ECO:0000313" key="1">
    <source>
        <dbReference type="EMBL" id="KAA3532059.1"/>
    </source>
</evidence>
<dbReference type="GO" id="GO:0008168">
    <property type="term" value="F:methyltransferase activity"/>
    <property type="evidence" value="ECO:0007669"/>
    <property type="project" value="UniProtKB-KW"/>
</dbReference>
<dbReference type="EMBL" id="QUSG01000001">
    <property type="protein sequence ID" value="KAA3532059.1"/>
    <property type="molecule type" value="Genomic_DNA"/>
</dbReference>
<name>A0A368NYN5_AGRVI</name>
<dbReference type="AlphaFoldDB" id="A0A368NYN5"/>
<proteinExistence type="predicted"/>
<reference evidence="1 2" key="1">
    <citation type="submission" date="2018-08" db="EMBL/GenBank/DDBJ databases">
        <title>Genome sequencing of Agrobacterium vitis strain ICMP 10754.</title>
        <authorList>
            <person name="Visnovsky S.B."/>
            <person name="Pitman A.R."/>
        </authorList>
    </citation>
    <scope>NUCLEOTIDE SEQUENCE [LARGE SCALE GENOMIC DNA]</scope>
    <source>
        <strain evidence="1 2">ICMP 10754</strain>
    </source>
</reference>
<organism evidence="1 2">
    <name type="scientific">Agrobacterium vitis</name>
    <name type="common">Rhizobium vitis</name>
    <dbReference type="NCBI Taxonomy" id="373"/>
    <lineage>
        <taxon>Bacteria</taxon>
        <taxon>Pseudomonadati</taxon>
        <taxon>Pseudomonadota</taxon>
        <taxon>Alphaproteobacteria</taxon>
        <taxon>Hyphomicrobiales</taxon>
        <taxon>Rhizobiaceae</taxon>
        <taxon>Rhizobium/Agrobacterium group</taxon>
        <taxon>Agrobacterium</taxon>
    </lineage>
</organism>
<dbReference type="SUPFAM" id="SSF53335">
    <property type="entry name" value="S-adenosyl-L-methionine-dependent methyltransferases"/>
    <property type="match status" value="1"/>
</dbReference>
<sequence>MLPFIHPSGGDCFETSPGYCFGSVSYKPELAHQVVQFIGSSMTAKRRGSVLAWIGPYPGEEIENMFRRNHQGPGYRDFIAAIAAKKQARGYLEVGVRDGGTLSGVGCEAIGVDPEFKIRYDILANKNAVHLYSMTSDVFFRDHDPRVILGRSPDVIFLDGLHQFEYLLRDFINSERIAHRDTVVMLDDCLPINAEMTERVFNMAGRLDRDNAPSWTGDVWKIIPILKTYRPDLHITLVDTQPTGTVCVTNLDPDSTVLRDHYYQIIQAYILEMMDDAAIERFYDSNPVASGEVILSDFNASIFVGP</sequence>